<dbReference type="InterPro" id="IPR055275">
    <property type="entry name" value="Ferredox_Rdtase"/>
</dbReference>
<comment type="caution">
    <text evidence="6">The sequence shown here is derived from an EMBL/GenBank/DDBJ whole genome shotgun (WGS) entry which is preliminary data.</text>
</comment>
<dbReference type="InterPro" id="IPR036188">
    <property type="entry name" value="FAD/NAD-bd_sf"/>
</dbReference>
<protein>
    <recommendedName>
        <fullName evidence="8">NADPH:adrenodoxin oxidoreductase, mitochondrial</fullName>
    </recommendedName>
</protein>
<evidence type="ECO:0000256" key="3">
    <source>
        <dbReference type="ARBA" id="ARBA00022827"/>
    </source>
</evidence>
<keyword evidence="3" id="KW-0274">FAD</keyword>
<organism evidence="6 7">
    <name type="scientific">Babesia divergens</name>
    <dbReference type="NCBI Taxonomy" id="32595"/>
    <lineage>
        <taxon>Eukaryota</taxon>
        <taxon>Sar</taxon>
        <taxon>Alveolata</taxon>
        <taxon>Apicomplexa</taxon>
        <taxon>Aconoidasida</taxon>
        <taxon>Piroplasmida</taxon>
        <taxon>Babesiidae</taxon>
        <taxon>Babesia</taxon>
    </lineage>
</organism>
<dbReference type="EMBL" id="JAHBMH010000024">
    <property type="protein sequence ID" value="KAK1938493.1"/>
    <property type="molecule type" value="Genomic_DNA"/>
</dbReference>
<evidence type="ECO:0000256" key="2">
    <source>
        <dbReference type="ARBA" id="ARBA00022630"/>
    </source>
</evidence>
<dbReference type="SUPFAM" id="SSF51971">
    <property type="entry name" value="Nucleotide-binding domain"/>
    <property type="match status" value="1"/>
</dbReference>
<reference evidence="6" key="1">
    <citation type="journal article" date="2014" name="Nucleic Acids Res.">
        <title>The evolutionary dynamics of variant antigen genes in Babesia reveal a history of genomic innovation underlying host-parasite interaction.</title>
        <authorList>
            <person name="Jackson A.P."/>
            <person name="Otto T.D."/>
            <person name="Darby A."/>
            <person name="Ramaprasad A."/>
            <person name="Xia D."/>
            <person name="Echaide I.E."/>
            <person name="Farber M."/>
            <person name="Gahlot S."/>
            <person name="Gamble J."/>
            <person name="Gupta D."/>
            <person name="Gupta Y."/>
            <person name="Jackson L."/>
            <person name="Malandrin L."/>
            <person name="Malas T.B."/>
            <person name="Moussa E."/>
            <person name="Nair M."/>
            <person name="Reid A.J."/>
            <person name="Sanders M."/>
            <person name="Sharma J."/>
            <person name="Tracey A."/>
            <person name="Quail M.A."/>
            <person name="Weir W."/>
            <person name="Wastling J.M."/>
            <person name="Hall N."/>
            <person name="Willadsen P."/>
            <person name="Lingelbach K."/>
            <person name="Shiels B."/>
            <person name="Tait A."/>
            <person name="Berriman M."/>
            <person name="Allred D.R."/>
            <person name="Pain A."/>
        </authorList>
    </citation>
    <scope>NUCLEOTIDE SEQUENCE</scope>
    <source>
        <strain evidence="6">1802A</strain>
    </source>
</reference>
<evidence type="ECO:0000256" key="1">
    <source>
        <dbReference type="ARBA" id="ARBA00001974"/>
    </source>
</evidence>
<accession>A0AAD9GHS5</accession>
<dbReference type="Gene3D" id="3.40.50.720">
    <property type="entry name" value="NAD(P)-binding Rossmann-like Domain"/>
    <property type="match status" value="1"/>
</dbReference>
<comment type="cofactor">
    <cofactor evidence="1">
        <name>FAD</name>
        <dbReference type="ChEBI" id="CHEBI:57692"/>
    </cofactor>
</comment>
<keyword evidence="7" id="KW-1185">Reference proteome</keyword>
<keyword evidence="2" id="KW-0285">Flavoprotein</keyword>
<dbReference type="PANTHER" id="PTHR48467">
    <property type="entry name" value="GLUTAMATE SYNTHASE 1 [NADH], CHLOROPLASTIC-LIKE"/>
    <property type="match status" value="1"/>
</dbReference>
<name>A0AAD9GHS5_BABDI</name>
<sequence>MHLSIAIVGAGPCGLYLAKNLRARLLPGARVDIFERLSRPLGLLRFGVAPDSVSVRRTGELLLKGTKERLFLNVCVGRELSLEELLRYYHVCILSCGAESSRPLSLQGDDLDGVFDSLDFVRSYNGHPDAPVGVKSFLDRLAHQAKRVRVCVIGNGNVSLDVARILLTPAKYLESTEIDKDFLSYLRNINVAGVDIVGRRGLFQSSFTNAELRRITESSHFIPLVQEESLRSSLLHQPEQLDRSHKRKLSLFNRIASNIDAAQSADKTLEFTFFKSVYSVEKGDGSAIGGVILQNNTLDRNLYAKATDNTVRIPSDMLIKCVGFQPNIVSAELLKHVDSKRIFSCGWVATGGKGDLSNTLAATVQLSTLISSMTFDFPVAKDIFELFVGDPRFKNVRVANGG</sequence>
<dbReference type="PRINTS" id="PR00419">
    <property type="entry name" value="ADXRDTASE"/>
</dbReference>
<dbReference type="PANTHER" id="PTHR48467:SF1">
    <property type="entry name" value="GLUTAMATE SYNTHASE 1 [NADH], CHLOROPLASTIC-LIKE"/>
    <property type="match status" value="1"/>
</dbReference>
<evidence type="ECO:0000256" key="4">
    <source>
        <dbReference type="ARBA" id="ARBA00022857"/>
    </source>
</evidence>
<keyword evidence="5" id="KW-0560">Oxidoreductase</keyword>
<keyword evidence="4" id="KW-0521">NADP</keyword>
<dbReference type="AlphaFoldDB" id="A0AAD9GHS5"/>
<dbReference type="Gene3D" id="3.50.50.60">
    <property type="entry name" value="FAD/NAD(P)-binding domain"/>
    <property type="match status" value="1"/>
</dbReference>
<dbReference type="Pfam" id="PF13450">
    <property type="entry name" value="NAD_binding_8"/>
    <property type="match status" value="1"/>
</dbReference>
<evidence type="ECO:0008006" key="8">
    <source>
        <dbReference type="Google" id="ProtNLM"/>
    </source>
</evidence>
<evidence type="ECO:0000256" key="5">
    <source>
        <dbReference type="ARBA" id="ARBA00023002"/>
    </source>
</evidence>
<dbReference type="Proteomes" id="UP001195914">
    <property type="component" value="Unassembled WGS sequence"/>
</dbReference>
<proteinExistence type="predicted"/>
<reference evidence="6" key="2">
    <citation type="submission" date="2021-05" db="EMBL/GenBank/DDBJ databases">
        <authorList>
            <person name="Pain A."/>
        </authorList>
    </citation>
    <scope>NUCLEOTIDE SEQUENCE</scope>
    <source>
        <strain evidence="6">1802A</strain>
    </source>
</reference>
<dbReference type="GO" id="GO:0016491">
    <property type="term" value="F:oxidoreductase activity"/>
    <property type="evidence" value="ECO:0007669"/>
    <property type="project" value="UniProtKB-KW"/>
</dbReference>
<evidence type="ECO:0000313" key="6">
    <source>
        <dbReference type="EMBL" id="KAK1938493.1"/>
    </source>
</evidence>
<evidence type="ECO:0000313" key="7">
    <source>
        <dbReference type="Proteomes" id="UP001195914"/>
    </source>
</evidence>
<gene>
    <name evidence="6" type="ORF">X943_001731</name>
</gene>